<feature type="transmembrane region" description="Helical" evidence="1">
    <location>
        <begin position="29"/>
        <end position="53"/>
    </location>
</feature>
<dbReference type="AlphaFoldDB" id="A0A1F6DEC6"/>
<feature type="transmembrane region" description="Helical" evidence="1">
    <location>
        <begin position="65"/>
        <end position="85"/>
    </location>
</feature>
<organism evidence="3 4">
    <name type="scientific">Candidatus Kaiserbacteria bacterium RIFCSPHIGHO2_02_FULL_50_50</name>
    <dbReference type="NCBI Taxonomy" id="1798492"/>
    <lineage>
        <taxon>Bacteria</taxon>
        <taxon>Candidatus Kaiseribacteriota</taxon>
    </lineage>
</organism>
<evidence type="ECO:0000259" key="2">
    <source>
        <dbReference type="Pfam" id="PF26449"/>
    </source>
</evidence>
<feature type="transmembrane region" description="Helical" evidence="1">
    <location>
        <begin position="7"/>
        <end position="23"/>
    </location>
</feature>
<name>A0A1F6DEC6_9BACT</name>
<sequence length="475" mass="54117">MDKILEALGAFIVAVVKAPYLLLKAVHDYITGTFGVSLDWILYPTMVVLFVYLVTRITLPYEITVAYMLLIVPFVAPFVLLPMFYTKWMDFVHTQFAVAQGQSILEVLVPREVFKSPEAMEQVFMQLYQKAGPDNWVQGVWDGKSSPSYSFELVSTGGAVRLYIVCPKKKFKNMIETQLYAHYPGIEVREVDIDYTAEIPSNLDGYGLFGFHFGKGGSRIGPPLRTYVDWGHQDFPKEEFKIDPMSTTLEALANAGPGEHMWLQFVIVPHKSYDWKTGSLTERPEAKKDFEADLKKKFSVKVKKKGEDGKETEVEEMKRANEMDDHEKSLYTAYKRQMNKYFFDTRIRGIYVAPWSKFNGDRIALLAGSLKGTETPGFGGLNPGRFRTDVDWPWWQNRGGKTTDRLKKAILEMYKNRSMENFENDYGTNASADADTVLSTEELATLWHIPSSTVMTPTLSRIESTRREAPANLPI</sequence>
<keyword evidence="1" id="KW-0812">Transmembrane</keyword>
<protein>
    <recommendedName>
        <fullName evidence="2">DUF8128 domain-containing protein</fullName>
    </recommendedName>
</protein>
<dbReference type="EMBL" id="MFLF01000016">
    <property type="protein sequence ID" value="OGG59382.1"/>
    <property type="molecule type" value="Genomic_DNA"/>
</dbReference>
<dbReference type="InterPro" id="IPR058441">
    <property type="entry name" value="DUF8128"/>
</dbReference>
<keyword evidence="1" id="KW-1133">Transmembrane helix</keyword>
<evidence type="ECO:0000256" key="1">
    <source>
        <dbReference type="SAM" id="Phobius"/>
    </source>
</evidence>
<comment type="caution">
    <text evidence="3">The sequence shown here is derived from an EMBL/GenBank/DDBJ whole genome shotgun (WGS) entry which is preliminary data.</text>
</comment>
<evidence type="ECO:0000313" key="3">
    <source>
        <dbReference type="EMBL" id="OGG59382.1"/>
    </source>
</evidence>
<proteinExistence type="predicted"/>
<dbReference type="Proteomes" id="UP000178794">
    <property type="component" value="Unassembled WGS sequence"/>
</dbReference>
<accession>A0A1F6DEC6</accession>
<dbReference type="STRING" id="1798492.A3C89_02665"/>
<keyword evidence="1" id="KW-0472">Membrane</keyword>
<reference evidence="3 4" key="1">
    <citation type="journal article" date="2016" name="Nat. Commun.">
        <title>Thousands of microbial genomes shed light on interconnected biogeochemical processes in an aquifer system.</title>
        <authorList>
            <person name="Anantharaman K."/>
            <person name="Brown C.T."/>
            <person name="Hug L.A."/>
            <person name="Sharon I."/>
            <person name="Castelle C.J."/>
            <person name="Probst A.J."/>
            <person name="Thomas B.C."/>
            <person name="Singh A."/>
            <person name="Wilkins M.J."/>
            <person name="Karaoz U."/>
            <person name="Brodie E.L."/>
            <person name="Williams K.H."/>
            <person name="Hubbard S.S."/>
            <person name="Banfield J.F."/>
        </authorList>
    </citation>
    <scope>NUCLEOTIDE SEQUENCE [LARGE SCALE GENOMIC DNA]</scope>
</reference>
<dbReference type="Pfam" id="PF26449">
    <property type="entry name" value="DUF8128"/>
    <property type="match status" value="1"/>
</dbReference>
<evidence type="ECO:0000313" key="4">
    <source>
        <dbReference type="Proteomes" id="UP000178794"/>
    </source>
</evidence>
<feature type="domain" description="DUF8128" evidence="2">
    <location>
        <begin position="143"/>
        <end position="459"/>
    </location>
</feature>
<gene>
    <name evidence="3" type="ORF">A3C89_02665</name>
</gene>